<dbReference type="Pfam" id="PF07819">
    <property type="entry name" value="PGAP1"/>
    <property type="match status" value="1"/>
</dbReference>
<dbReference type="SUPFAM" id="SSF53474">
    <property type="entry name" value="alpha/beta-Hydrolases"/>
    <property type="match status" value="1"/>
</dbReference>
<evidence type="ECO:0000259" key="1">
    <source>
        <dbReference type="Pfam" id="PF07819"/>
    </source>
</evidence>
<dbReference type="Proteomes" id="UP001162734">
    <property type="component" value="Chromosome"/>
</dbReference>
<dbReference type="InterPro" id="IPR012908">
    <property type="entry name" value="PGAP1-ab_dom-like"/>
</dbReference>
<dbReference type="Gene3D" id="3.40.50.1820">
    <property type="entry name" value="alpha/beta hydrolase"/>
    <property type="match status" value="1"/>
</dbReference>
<dbReference type="InterPro" id="IPR029058">
    <property type="entry name" value="AB_hydrolase_fold"/>
</dbReference>
<reference evidence="3" key="1">
    <citation type="journal article" date="2022" name="Int. J. Syst. Evol. Microbiol.">
        <title>Anaeromyxobacter oryzae sp. nov., Anaeromyxobacter diazotrophicus sp. nov. and Anaeromyxobacter paludicola sp. nov., isolated from paddy soils.</title>
        <authorList>
            <person name="Itoh H."/>
            <person name="Xu Z."/>
            <person name="Mise K."/>
            <person name="Masuda Y."/>
            <person name="Ushijima N."/>
            <person name="Hayakawa C."/>
            <person name="Shiratori Y."/>
            <person name="Senoo K."/>
        </authorList>
    </citation>
    <scope>NUCLEOTIDE SEQUENCE [LARGE SCALE GENOMIC DNA]</scope>
    <source>
        <strain evidence="3">Red630</strain>
    </source>
</reference>
<evidence type="ECO:0000313" key="3">
    <source>
        <dbReference type="Proteomes" id="UP001162734"/>
    </source>
</evidence>
<proteinExistence type="predicted"/>
<name>A0ABN6N516_9BACT</name>
<organism evidence="2 3">
    <name type="scientific">Anaeromyxobacter paludicola</name>
    <dbReference type="NCBI Taxonomy" id="2918171"/>
    <lineage>
        <taxon>Bacteria</taxon>
        <taxon>Pseudomonadati</taxon>
        <taxon>Myxococcota</taxon>
        <taxon>Myxococcia</taxon>
        <taxon>Myxococcales</taxon>
        <taxon>Cystobacterineae</taxon>
        <taxon>Anaeromyxobacteraceae</taxon>
        <taxon>Anaeromyxobacter</taxon>
    </lineage>
</organism>
<gene>
    <name evidence="2" type="ORF">AMPC_13870</name>
</gene>
<protein>
    <recommendedName>
        <fullName evidence="1">GPI inositol-deacylase PGAP1-like alpha/beta domain-containing protein</fullName>
    </recommendedName>
</protein>
<evidence type="ECO:0000313" key="2">
    <source>
        <dbReference type="EMBL" id="BDG08274.1"/>
    </source>
</evidence>
<sequence>MPSRPHHVLLVPGFFGFANLGDFAYFAHVRDYLAEIGPRAGLTGELRVVRTVPTASLRKRAALVAETIDEVLDLADGDVTLVGHSSGGLDARLVVTPQVSLPTPADVERCARAVRAVVTVSTPHYGTPLAHLFNSLLGQQLLHLLSLSTIYSLRAGRLPLRVALKFAALLRGRGARPSGVIDQLVMQLLADFSLDRREAIEEFFRNVGQDQDLVAQITPAGMDLFNASTEDRPGVAYGCVVTRGRKPGLRSAMKAGLDGYAQATHALYVALYRLASRGAPGRGPRLDRAHAAMLRQAFGRIPDSRANDGIVPTLSQVWGEMVGAVWADHHDVIGHFHRPTHVPPHFDWVASGTGFDRPQFEAIWREVARFAARAARAPR</sequence>
<keyword evidence="3" id="KW-1185">Reference proteome</keyword>
<feature type="domain" description="GPI inositol-deacylase PGAP1-like alpha/beta" evidence="1">
    <location>
        <begin position="55"/>
        <end position="131"/>
    </location>
</feature>
<accession>A0ABN6N516</accession>
<dbReference type="RefSeq" id="WP_248345458.1">
    <property type="nucleotide sequence ID" value="NZ_AP025592.1"/>
</dbReference>
<dbReference type="EMBL" id="AP025592">
    <property type="protein sequence ID" value="BDG08274.1"/>
    <property type="molecule type" value="Genomic_DNA"/>
</dbReference>